<keyword evidence="4" id="KW-1185">Reference proteome</keyword>
<proteinExistence type="predicted"/>
<dbReference type="AlphaFoldDB" id="A0A4R0RJ02"/>
<organism evidence="3 4">
    <name type="scientific">Steccherinum ochraceum</name>
    <dbReference type="NCBI Taxonomy" id="92696"/>
    <lineage>
        <taxon>Eukaryota</taxon>
        <taxon>Fungi</taxon>
        <taxon>Dikarya</taxon>
        <taxon>Basidiomycota</taxon>
        <taxon>Agaricomycotina</taxon>
        <taxon>Agaricomycetes</taxon>
        <taxon>Polyporales</taxon>
        <taxon>Steccherinaceae</taxon>
        <taxon>Steccherinum</taxon>
    </lineage>
</organism>
<comment type="caution">
    <text evidence="3">The sequence shown here is derived from an EMBL/GenBank/DDBJ whole genome shotgun (WGS) entry which is preliminary data.</text>
</comment>
<feature type="region of interest" description="Disordered" evidence="1">
    <location>
        <begin position="58"/>
        <end position="86"/>
    </location>
</feature>
<protein>
    <submittedName>
        <fullName evidence="3">Uncharacterized protein</fullName>
    </submittedName>
</protein>
<dbReference type="Proteomes" id="UP000292702">
    <property type="component" value="Unassembled WGS sequence"/>
</dbReference>
<accession>A0A4R0RJ02</accession>
<dbReference type="EMBL" id="RWJN01000276">
    <property type="protein sequence ID" value="TCD63768.1"/>
    <property type="molecule type" value="Genomic_DNA"/>
</dbReference>
<reference evidence="3 4" key="1">
    <citation type="submission" date="2018-11" db="EMBL/GenBank/DDBJ databases">
        <title>Genome assembly of Steccherinum ochraceum LE-BIN_3174, the white-rot fungus of the Steccherinaceae family (The Residual Polyporoid clade, Polyporales, Basidiomycota).</title>
        <authorList>
            <person name="Fedorova T.V."/>
            <person name="Glazunova O.A."/>
            <person name="Landesman E.O."/>
            <person name="Moiseenko K.V."/>
            <person name="Psurtseva N.V."/>
            <person name="Savinova O.S."/>
            <person name="Shakhova N.V."/>
            <person name="Tyazhelova T.V."/>
            <person name="Vasina D.V."/>
        </authorList>
    </citation>
    <scope>NUCLEOTIDE SEQUENCE [LARGE SCALE GENOMIC DNA]</scope>
    <source>
        <strain evidence="3 4">LE-BIN_3174</strain>
    </source>
</reference>
<feature type="region of interest" description="Disordered" evidence="1">
    <location>
        <begin position="103"/>
        <end position="161"/>
    </location>
</feature>
<evidence type="ECO:0000313" key="3">
    <source>
        <dbReference type="EMBL" id="TCD63768.1"/>
    </source>
</evidence>
<evidence type="ECO:0000313" key="4">
    <source>
        <dbReference type="Proteomes" id="UP000292702"/>
    </source>
</evidence>
<evidence type="ECO:0000256" key="2">
    <source>
        <dbReference type="SAM" id="SignalP"/>
    </source>
</evidence>
<feature type="compositionally biased region" description="Low complexity" evidence="1">
    <location>
        <begin position="105"/>
        <end position="123"/>
    </location>
</feature>
<sequence length="161" mass="17133">MRVAAAFATLAAAAFTVTMAAPVAVPVTTSVYARDDVSAVPFQHAVELLNKRTREVPAHLPPRPKRIAEVPNETTQQAQARRKAAADYTDWYRKHMAPYLKAQKEGAAQAGASAPEPAAGQSATKPYSPPDTLKLPPLNLNAGGHQPAADKIPAMEPHVPQ</sequence>
<feature type="chain" id="PRO_5020445297" evidence="2">
    <location>
        <begin position="21"/>
        <end position="161"/>
    </location>
</feature>
<name>A0A4R0RJ02_9APHY</name>
<keyword evidence="2" id="KW-0732">Signal</keyword>
<evidence type="ECO:0000256" key="1">
    <source>
        <dbReference type="SAM" id="MobiDB-lite"/>
    </source>
</evidence>
<feature type="signal peptide" evidence="2">
    <location>
        <begin position="1"/>
        <end position="20"/>
    </location>
</feature>
<gene>
    <name evidence="3" type="ORF">EIP91_004951</name>
</gene>